<name>A0A836CU64_SHEEP</name>
<accession>A0A836CU64</accession>
<dbReference type="EMBL" id="JAEMGP010000023">
    <property type="protein sequence ID" value="KAG5195641.1"/>
    <property type="molecule type" value="Genomic_DNA"/>
</dbReference>
<gene>
    <name evidence="2" type="ORF">JEQ12_011936</name>
</gene>
<organism evidence="2 3">
    <name type="scientific">Ovis aries</name>
    <name type="common">Sheep</name>
    <dbReference type="NCBI Taxonomy" id="9940"/>
    <lineage>
        <taxon>Eukaryota</taxon>
        <taxon>Metazoa</taxon>
        <taxon>Chordata</taxon>
        <taxon>Craniata</taxon>
        <taxon>Vertebrata</taxon>
        <taxon>Euteleostomi</taxon>
        <taxon>Mammalia</taxon>
        <taxon>Eutheria</taxon>
        <taxon>Laurasiatheria</taxon>
        <taxon>Artiodactyla</taxon>
        <taxon>Ruminantia</taxon>
        <taxon>Pecora</taxon>
        <taxon>Bovidae</taxon>
        <taxon>Caprinae</taxon>
        <taxon>Ovis</taxon>
    </lineage>
</organism>
<sequence>MEFNTVLTTIIHFCTLQSKLEKHMGSSNNTSVEALVRYQGISEEYSALQDTFGNFWMKLWGSPALLHVLLSSSHSQAVPPTSFSPACHESHKMQLSPKQTHLIHLTHCVAPGCETLGKTQESKKHRNLREFHSMMRDCFLYSQLYCLKDNGSEPSEDDRNSDTGRTDAEEKGASPTEDSAFPFPDYCYSAHRES</sequence>
<reference evidence="2 3" key="1">
    <citation type="submission" date="2020-12" db="EMBL/GenBank/DDBJ databases">
        <title>De novo assembly of Tibetan sheep genome.</title>
        <authorList>
            <person name="Li X."/>
        </authorList>
    </citation>
    <scope>NUCLEOTIDE SEQUENCE [LARGE SCALE GENOMIC DNA]</scope>
    <source>
        <tissue evidence="2">Heart</tissue>
    </source>
</reference>
<feature type="compositionally biased region" description="Basic and acidic residues" evidence="1">
    <location>
        <begin position="157"/>
        <end position="172"/>
    </location>
</feature>
<evidence type="ECO:0000313" key="2">
    <source>
        <dbReference type="EMBL" id="KAG5195641.1"/>
    </source>
</evidence>
<feature type="region of interest" description="Disordered" evidence="1">
    <location>
        <begin position="151"/>
        <end position="194"/>
    </location>
</feature>
<proteinExistence type="predicted"/>
<dbReference type="AlphaFoldDB" id="A0A836CU64"/>
<evidence type="ECO:0000256" key="1">
    <source>
        <dbReference type="SAM" id="MobiDB-lite"/>
    </source>
</evidence>
<protein>
    <submittedName>
        <fullName evidence="2">Uncharacterized protein</fullName>
    </submittedName>
</protein>
<comment type="caution">
    <text evidence="2">The sequence shown here is derived from an EMBL/GenBank/DDBJ whole genome shotgun (WGS) entry which is preliminary data.</text>
</comment>
<dbReference type="Proteomes" id="UP000664991">
    <property type="component" value="Unassembled WGS sequence"/>
</dbReference>
<evidence type="ECO:0000313" key="3">
    <source>
        <dbReference type="Proteomes" id="UP000664991"/>
    </source>
</evidence>